<evidence type="ECO:0000313" key="2">
    <source>
        <dbReference type="Proteomes" id="UP000004578"/>
    </source>
</evidence>
<keyword evidence="2" id="KW-1185">Reference proteome</keyword>
<organism evidence="1 2">
    <name type="scientific">Schaalia georgiae F0490</name>
    <dbReference type="NCBI Taxonomy" id="1125717"/>
    <lineage>
        <taxon>Bacteria</taxon>
        <taxon>Bacillati</taxon>
        <taxon>Actinomycetota</taxon>
        <taxon>Actinomycetes</taxon>
        <taxon>Actinomycetales</taxon>
        <taxon>Actinomycetaceae</taxon>
        <taxon>Schaalia</taxon>
    </lineage>
</organism>
<gene>
    <name evidence="1" type="ORF">HMPREF1317_1897</name>
</gene>
<evidence type="ECO:0000313" key="1">
    <source>
        <dbReference type="EMBL" id="EJF35665.1"/>
    </source>
</evidence>
<comment type="caution">
    <text evidence="1">The sequence shown here is derived from an EMBL/GenBank/DDBJ whole genome shotgun (WGS) entry which is preliminary data.</text>
</comment>
<sequence>MFHRIPELFSTFLQRHRWHCQQQRNDLQFCLDRPIFGALTAR</sequence>
<dbReference type="EMBL" id="AKFS01000300">
    <property type="protein sequence ID" value="EJF35665.1"/>
    <property type="molecule type" value="Genomic_DNA"/>
</dbReference>
<reference evidence="1 2" key="1">
    <citation type="submission" date="2012-05" db="EMBL/GenBank/DDBJ databases">
        <authorList>
            <person name="Harkins D.M."/>
            <person name="Madupu R."/>
            <person name="Durkin A.S."/>
            <person name="Torralba M."/>
            <person name="Methe B."/>
            <person name="Sutton G.G."/>
            <person name="Nelson K.E."/>
        </authorList>
    </citation>
    <scope>NUCLEOTIDE SEQUENCE [LARGE SCALE GENOMIC DNA]</scope>
    <source>
        <strain evidence="1 2">F0490</strain>
    </source>
</reference>
<name>J1GRT0_9ACTO</name>
<protein>
    <submittedName>
        <fullName evidence="1">Uncharacterized protein</fullName>
    </submittedName>
</protein>
<dbReference type="AlphaFoldDB" id="J1GRT0"/>
<dbReference type="PATRIC" id="fig|1125717.3.peg.1931"/>
<dbReference type="Proteomes" id="UP000004578">
    <property type="component" value="Unassembled WGS sequence"/>
</dbReference>
<dbReference type="RefSeq" id="WP_005872682.1">
    <property type="nucleotide sequence ID" value="NZ_AKFS01000300.1"/>
</dbReference>
<proteinExistence type="predicted"/>
<accession>J1GRT0</accession>